<dbReference type="Proteomes" id="UP000217209">
    <property type="component" value="Chromosome"/>
</dbReference>
<name>A0A1Q2HZN9_9CORY</name>
<feature type="transmembrane region" description="Helical" evidence="1">
    <location>
        <begin position="246"/>
        <end position="264"/>
    </location>
</feature>
<gene>
    <name evidence="2" type="ORF">CGLAU_11830</name>
</gene>
<dbReference type="AlphaFoldDB" id="A0A1Q2HZN9"/>
<protein>
    <submittedName>
        <fullName evidence="2">Uncharacterized protein</fullName>
    </submittedName>
</protein>
<keyword evidence="1" id="KW-0812">Transmembrane</keyword>
<dbReference type="EMBL" id="CP019688">
    <property type="protein sequence ID" value="AQQ16294.1"/>
    <property type="molecule type" value="Genomic_DNA"/>
</dbReference>
<feature type="transmembrane region" description="Helical" evidence="1">
    <location>
        <begin position="180"/>
        <end position="202"/>
    </location>
</feature>
<feature type="transmembrane region" description="Helical" evidence="1">
    <location>
        <begin position="73"/>
        <end position="90"/>
    </location>
</feature>
<organism evidence="2 3">
    <name type="scientific">Corynebacterium glaucum</name>
    <dbReference type="NCBI Taxonomy" id="187491"/>
    <lineage>
        <taxon>Bacteria</taxon>
        <taxon>Bacillati</taxon>
        <taxon>Actinomycetota</taxon>
        <taxon>Actinomycetes</taxon>
        <taxon>Mycobacteriales</taxon>
        <taxon>Corynebacteriaceae</taxon>
        <taxon>Corynebacterium</taxon>
    </lineage>
</organism>
<accession>A0A1Q2HZN9</accession>
<feature type="transmembrane region" description="Helical" evidence="1">
    <location>
        <begin position="214"/>
        <end position="239"/>
    </location>
</feature>
<evidence type="ECO:0000313" key="2">
    <source>
        <dbReference type="EMBL" id="AQQ16294.1"/>
    </source>
</evidence>
<feature type="transmembrane region" description="Helical" evidence="1">
    <location>
        <begin position="270"/>
        <end position="286"/>
    </location>
</feature>
<keyword evidence="3" id="KW-1185">Reference proteome</keyword>
<feature type="transmembrane region" description="Helical" evidence="1">
    <location>
        <begin position="96"/>
        <end position="117"/>
    </location>
</feature>
<feature type="transmembrane region" description="Helical" evidence="1">
    <location>
        <begin position="298"/>
        <end position="321"/>
    </location>
</feature>
<dbReference type="KEGG" id="cgv:CGLAU_11830"/>
<reference evidence="2 3" key="1">
    <citation type="submission" date="2016-12" db="EMBL/GenBank/DDBJ databases">
        <authorList>
            <person name="Song W.-J."/>
            <person name="Kurnit D.M."/>
        </authorList>
    </citation>
    <scope>NUCLEOTIDE SEQUENCE [LARGE SCALE GENOMIC DNA]</scope>
    <source>
        <strain evidence="2 3">DSM 30827</strain>
    </source>
</reference>
<dbReference type="OrthoDB" id="4417561at2"/>
<feature type="transmembrane region" description="Helical" evidence="1">
    <location>
        <begin position="12"/>
        <end position="30"/>
    </location>
</feature>
<evidence type="ECO:0000313" key="3">
    <source>
        <dbReference type="Proteomes" id="UP000217209"/>
    </source>
</evidence>
<evidence type="ECO:0000256" key="1">
    <source>
        <dbReference type="SAM" id="Phobius"/>
    </source>
</evidence>
<feature type="transmembrane region" description="Helical" evidence="1">
    <location>
        <begin position="36"/>
        <end position="53"/>
    </location>
</feature>
<feature type="transmembrane region" description="Helical" evidence="1">
    <location>
        <begin position="154"/>
        <end position="173"/>
    </location>
</feature>
<dbReference type="RefSeq" id="WP_095660864.1">
    <property type="nucleotide sequence ID" value="NZ_CP019688.1"/>
</dbReference>
<feature type="transmembrane region" description="Helical" evidence="1">
    <location>
        <begin position="129"/>
        <end position="148"/>
    </location>
</feature>
<keyword evidence="1" id="KW-1133">Transmembrane helix</keyword>
<proteinExistence type="predicted"/>
<keyword evidence="1" id="KW-0472">Membrane</keyword>
<sequence>MQFFLHQFRAGPWLRFIPLPVFAAFLFINVTQSRPIVAVVTAAVAAPAVFIAFYPEMDMAQSFGMTRAQAAKVIIWPVLFTAAICGAIALSQRADVVGIACAATSLALSIFMGLVCLPNGERSDSSGSAPLLAGAPSSGGSFAWAVIWRPVLTRAAGFGLVSILVGWLATFIGHDTARQFVAVTPILVTWYSIITCPGLLPTTASSFGLTRRTWAIRALVVAVVANAVFALVTVGIALLIDAPASAYLAASVIGVAVCAIALSLTPRTEYFAFMVPFLFVLPLRELMDTRNLAFDPDVIRGVEIIAAVGGVAAVVSLLLYLTGRADISSGSRRFFGVE</sequence>